<protein>
    <submittedName>
        <fullName evidence="1">Uncharacterized protein</fullName>
    </submittedName>
</protein>
<keyword evidence="2" id="KW-1185">Reference proteome</keyword>
<accession>A0A0H2R0W3</accession>
<gene>
    <name evidence="1" type="ORF">SCHPADRAFT_896322</name>
</gene>
<organism evidence="1 2">
    <name type="scientific">Schizopora paradoxa</name>
    <dbReference type="NCBI Taxonomy" id="27342"/>
    <lineage>
        <taxon>Eukaryota</taxon>
        <taxon>Fungi</taxon>
        <taxon>Dikarya</taxon>
        <taxon>Basidiomycota</taxon>
        <taxon>Agaricomycotina</taxon>
        <taxon>Agaricomycetes</taxon>
        <taxon>Hymenochaetales</taxon>
        <taxon>Schizoporaceae</taxon>
        <taxon>Schizopora</taxon>
    </lineage>
</organism>
<name>A0A0H2R0W3_9AGAM</name>
<dbReference type="AlphaFoldDB" id="A0A0H2R0W3"/>
<dbReference type="Proteomes" id="UP000053477">
    <property type="component" value="Unassembled WGS sequence"/>
</dbReference>
<dbReference type="InParanoid" id="A0A0H2R0W3"/>
<sequence>MSDSAAAANPQLLLVNSILVTTPIEVMFPDVLRVCVIPSTTPYRARVVPVPLKKRESSMEAYLEGVLKDRSRTHSIVVQGPGIQDQHFTAFASTEANTNNSLLSHLAPRSGWKGDVVVIKHRGTEEKLFADVEEQDVPLIIECLIRMQVG</sequence>
<dbReference type="EMBL" id="KQ086320">
    <property type="protein sequence ID" value="KLO05359.1"/>
    <property type="molecule type" value="Genomic_DNA"/>
</dbReference>
<evidence type="ECO:0000313" key="2">
    <source>
        <dbReference type="Proteomes" id="UP000053477"/>
    </source>
</evidence>
<proteinExistence type="predicted"/>
<evidence type="ECO:0000313" key="1">
    <source>
        <dbReference type="EMBL" id="KLO05359.1"/>
    </source>
</evidence>
<reference evidence="1 2" key="1">
    <citation type="submission" date="2015-04" db="EMBL/GenBank/DDBJ databases">
        <title>Complete genome sequence of Schizopora paradoxa KUC8140, a cosmopolitan wood degrader in East Asia.</title>
        <authorList>
            <consortium name="DOE Joint Genome Institute"/>
            <person name="Min B."/>
            <person name="Park H."/>
            <person name="Jang Y."/>
            <person name="Kim J.-J."/>
            <person name="Kim K.H."/>
            <person name="Pangilinan J."/>
            <person name="Lipzen A."/>
            <person name="Riley R."/>
            <person name="Grigoriev I.V."/>
            <person name="Spatafora J.W."/>
            <person name="Choi I.-G."/>
        </authorList>
    </citation>
    <scope>NUCLEOTIDE SEQUENCE [LARGE SCALE GENOMIC DNA]</scope>
    <source>
        <strain evidence="1 2">KUC8140</strain>
    </source>
</reference>